<dbReference type="GO" id="GO:0010181">
    <property type="term" value="F:FMN binding"/>
    <property type="evidence" value="ECO:0007669"/>
    <property type="project" value="InterPro"/>
</dbReference>
<proteinExistence type="predicted"/>
<feature type="region of interest" description="Disordered" evidence="2">
    <location>
        <begin position="181"/>
        <end position="205"/>
    </location>
</feature>
<dbReference type="Gene3D" id="2.30.110.10">
    <property type="entry name" value="Electron Transport, Fmn-binding Protein, Chain A"/>
    <property type="match status" value="1"/>
</dbReference>
<evidence type="ECO:0000256" key="2">
    <source>
        <dbReference type="SAM" id="MobiDB-lite"/>
    </source>
</evidence>
<sequence>MEPGDQQTVAGLDAETFKKVFRLHPAGVCVVAFDNDGEPAGFTATSVISVSADPAMLAFSIDSGSSNWPGLSRAETVAVSFLSAEQAEVSARFAARRTDRFTGGGWHRLPTGEPVIDGAAAWIRAAVASVAEAGRSRLVVLNALEAWHTGRPPLLYRDRTYVRLPVESDLQPIAQVNARQRLVSDAPADSGAESDTRLLPPTDPA</sequence>
<dbReference type="InterPro" id="IPR050268">
    <property type="entry name" value="NADH-dep_flavin_reductase"/>
</dbReference>
<dbReference type="SMART" id="SM00903">
    <property type="entry name" value="Flavin_Reduct"/>
    <property type="match status" value="1"/>
</dbReference>
<accession>A0A4R7J8N2</accession>
<dbReference type="InterPro" id="IPR002563">
    <property type="entry name" value="Flavin_Rdtase-like_dom"/>
</dbReference>
<evidence type="ECO:0000256" key="1">
    <source>
        <dbReference type="ARBA" id="ARBA00023002"/>
    </source>
</evidence>
<dbReference type="AlphaFoldDB" id="A0A4R7J8N2"/>
<name>A0A4R7J8N2_9ACTN</name>
<keyword evidence="1" id="KW-0560">Oxidoreductase</keyword>
<dbReference type="InterPro" id="IPR012349">
    <property type="entry name" value="Split_barrel_FMN-bd"/>
</dbReference>
<evidence type="ECO:0000259" key="3">
    <source>
        <dbReference type="SMART" id="SM00903"/>
    </source>
</evidence>
<reference evidence="4 5" key="1">
    <citation type="submission" date="2019-03" db="EMBL/GenBank/DDBJ databases">
        <title>Genomic Encyclopedia of Archaeal and Bacterial Type Strains, Phase II (KMG-II): from individual species to whole genera.</title>
        <authorList>
            <person name="Goeker M."/>
        </authorList>
    </citation>
    <scope>NUCLEOTIDE SEQUENCE [LARGE SCALE GENOMIC DNA]</scope>
    <source>
        <strain evidence="4 5">DSM 24323</strain>
    </source>
</reference>
<dbReference type="OrthoDB" id="9792858at2"/>
<dbReference type="Pfam" id="PF01613">
    <property type="entry name" value="Flavin_Reduct"/>
    <property type="match status" value="1"/>
</dbReference>
<dbReference type="SUPFAM" id="SSF50475">
    <property type="entry name" value="FMN-binding split barrel"/>
    <property type="match status" value="1"/>
</dbReference>
<dbReference type="GO" id="GO:0006208">
    <property type="term" value="P:pyrimidine nucleobase catabolic process"/>
    <property type="evidence" value="ECO:0007669"/>
    <property type="project" value="TreeGrafter"/>
</dbReference>
<dbReference type="Proteomes" id="UP000295371">
    <property type="component" value="Unassembled WGS sequence"/>
</dbReference>
<keyword evidence="5" id="KW-1185">Reference proteome</keyword>
<comment type="caution">
    <text evidence="4">The sequence shown here is derived from an EMBL/GenBank/DDBJ whole genome shotgun (WGS) entry which is preliminary data.</text>
</comment>
<dbReference type="PANTHER" id="PTHR30466:SF1">
    <property type="entry name" value="FMN REDUCTASE (NADH) RUTF"/>
    <property type="match status" value="1"/>
</dbReference>
<gene>
    <name evidence="4" type="ORF">CLV29_0433</name>
</gene>
<dbReference type="EMBL" id="SOAW01000001">
    <property type="protein sequence ID" value="TDT32843.1"/>
    <property type="molecule type" value="Genomic_DNA"/>
</dbReference>
<dbReference type="PANTHER" id="PTHR30466">
    <property type="entry name" value="FLAVIN REDUCTASE"/>
    <property type="match status" value="1"/>
</dbReference>
<evidence type="ECO:0000313" key="5">
    <source>
        <dbReference type="Proteomes" id="UP000295371"/>
    </source>
</evidence>
<organism evidence="4 5">
    <name type="scientific">Naumannella halotolerans</name>
    <dbReference type="NCBI Taxonomy" id="993414"/>
    <lineage>
        <taxon>Bacteria</taxon>
        <taxon>Bacillati</taxon>
        <taxon>Actinomycetota</taxon>
        <taxon>Actinomycetes</taxon>
        <taxon>Propionibacteriales</taxon>
        <taxon>Propionibacteriaceae</taxon>
        <taxon>Naumannella</taxon>
    </lineage>
</organism>
<protein>
    <submittedName>
        <fullName evidence="4">Flavin reductase (DIM6/NTAB) family NADH-FMN oxidoreductase RutF</fullName>
    </submittedName>
</protein>
<evidence type="ECO:0000313" key="4">
    <source>
        <dbReference type="EMBL" id="TDT32843.1"/>
    </source>
</evidence>
<dbReference type="GO" id="GO:0042602">
    <property type="term" value="F:riboflavin reductase (NADPH) activity"/>
    <property type="evidence" value="ECO:0007669"/>
    <property type="project" value="TreeGrafter"/>
</dbReference>
<feature type="domain" description="Flavin reductase like" evidence="3">
    <location>
        <begin position="21"/>
        <end position="163"/>
    </location>
</feature>